<comment type="subcellular location">
    <subcellularLocation>
        <location evidence="1">Nucleus</location>
    </subcellularLocation>
</comment>
<keyword evidence="3" id="KW-0539">Nucleus</keyword>
<comment type="similarity">
    <text evidence="2">Belongs to the lin-54 family.</text>
</comment>
<dbReference type="Pfam" id="PF03638">
    <property type="entry name" value="TCR"/>
    <property type="match status" value="1"/>
</dbReference>
<dbReference type="InterPro" id="IPR028307">
    <property type="entry name" value="Lin-54_fam"/>
</dbReference>
<dbReference type="GO" id="GO:0006355">
    <property type="term" value="P:regulation of DNA-templated transcription"/>
    <property type="evidence" value="ECO:0007669"/>
    <property type="project" value="TreeGrafter"/>
</dbReference>
<reference evidence="5" key="1">
    <citation type="submission" date="2021-01" db="EMBL/GenBank/DDBJ databases">
        <authorList>
            <consortium name="Genoscope - CEA"/>
            <person name="William W."/>
        </authorList>
    </citation>
    <scope>NUCLEOTIDE SEQUENCE</scope>
</reference>
<evidence type="ECO:0000256" key="1">
    <source>
        <dbReference type="ARBA" id="ARBA00004123"/>
    </source>
</evidence>
<organism evidence="5 6">
    <name type="scientific">Paramecium primaurelia</name>
    <dbReference type="NCBI Taxonomy" id="5886"/>
    <lineage>
        <taxon>Eukaryota</taxon>
        <taxon>Sar</taxon>
        <taxon>Alveolata</taxon>
        <taxon>Ciliophora</taxon>
        <taxon>Intramacronucleata</taxon>
        <taxon>Oligohymenophorea</taxon>
        <taxon>Peniculida</taxon>
        <taxon>Parameciidae</taxon>
        <taxon>Paramecium</taxon>
    </lineage>
</organism>
<sequence>MEVLCYKYFQQFIMNHDDTDFKTPQKQQLSKSPITYIKQSSPKKLKEELKKFKIIKKLEFNDDQIVIRQDGILGRSKRITPKENKINSSYTLGLLNSIELNQNNVIVNKLVKPSDDDLFNLSRDENIVCKCRKSKCIKNYCVCSANNQECSFKCECYNCSNKQPKSAVSKQSGSDYIGCNCRKQDCSKGYCECQKRKIKCTSKCNCCDECKNCDIQPLPFHLDSLF</sequence>
<evidence type="ECO:0000259" key="4">
    <source>
        <dbReference type="PROSITE" id="PS51634"/>
    </source>
</evidence>
<evidence type="ECO:0000256" key="2">
    <source>
        <dbReference type="ARBA" id="ARBA00007267"/>
    </source>
</evidence>
<dbReference type="Proteomes" id="UP000688137">
    <property type="component" value="Unassembled WGS sequence"/>
</dbReference>
<dbReference type="PANTHER" id="PTHR12446">
    <property type="entry name" value="TESMIN/TSO1-RELATED"/>
    <property type="match status" value="1"/>
</dbReference>
<dbReference type="OMA" id="CNCRKQD"/>
<dbReference type="InterPro" id="IPR033467">
    <property type="entry name" value="Tesmin/TSO1-like_CXC"/>
</dbReference>
<dbReference type="AlphaFoldDB" id="A0A8S1JQH1"/>
<dbReference type="PANTHER" id="PTHR12446:SF34">
    <property type="entry name" value="PROTEIN LIN-54 HOMOLOG"/>
    <property type="match status" value="1"/>
</dbReference>
<feature type="domain" description="CRC" evidence="4">
    <location>
        <begin position="125"/>
        <end position="215"/>
    </location>
</feature>
<protein>
    <recommendedName>
        <fullName evidence="4">CRC domain-containing protein</fullName>
    </recommendedName>
</protein>
<dbReference type="InterPro" id="IPR005172">
    <property type="entry name" value="CRC"/>
</dbReference>
<keyword evidence="6" id="KW-1185">Reference proteome</keyword>
<evidence type="ECO:0000313" key="6">
    <source>
        <dbReference type="Proteomes" id="UP000688137"/>
    </source>
</evidence>
<proteinExistence type="inferred from homology"/>
<accession>A0A8S1JQH1</accession>
<gene>
    <name evidence="5" type="ORF">PPRIM_AZ9-3.1.T0060247</name>
</gene>
<dbReference type="GO" id="GO:0005634">
    <property type="term" value="C:nucleus"/>
    <property type="evidence" value="ECO:0007669"/>
    <property type="project" value="UniProtKB-SubCell"/>
</dbReference>
<evidence type="ECO:0000256" key="3">
    <source>
        <dbReference type="ARBA" id="ARBA00023242"/>
    </source>
</evidence>
<comment type="caution">
    <text evidence="5">The sequence shown here is derived from an EMBL/GenBank/DDBJ whole genome shotgun (WGS) entry which is preliminary data.</text>
</comment>
<evidence type="ECO:0000313" key="5">
    <source>
        <dbReference type="EMBL" id="CAD8044165.1"/>
    </source>
</evidence>
<dbReference type="PROSITE" id="PS51634">
    <property type="entry name" value="CRC"/>
    <property type="match status" value="1"/>
</dbReference>
<dbReference type="EMBL" id="CAJJDM010000003">
    <property type="protein sequence ID" value="CAD8044165.1"/>
    <property type="molecule type" value="Genomic_DNA"/>
</dbReference>
<dbReference type="SMART" id="SM01114">
    <property type="entry name" value="CXC"/>
    <property type="match status" value="2"/>
</dbReference>
<name>A0A8S1JQH1_PARPR</name>